<dbReference type="EMBL" id="VFPU01000001">
    <property type="protein sequence ID" value="TQM95436.1"/>
    <property type="molecule type" value="Genomic_DNA"/>
</dbReference>
<keyword evidence="2" id="KW-1185">Reference proteome</keyword>
<protein>
    <submittedName>
        <fullName evidence="1">Uncharacterized protein</fullName>
    </submittedName>
</protein>
<dbReference type="Proteomes" id="UP000315133">
    <property type="component" value="Unassembled WGS sequence"/>
</dbReference>
<dbReference type="InterPro" id="IPR048868">
    <property type="entry name" value="OGG-like_put"/>
</dbReference>
<accession>A0A543KK53</accession>
<name>A0A543KK53_9MICO</name>
<reference evidence="1 2" key="1">
    <citation type="submission" date="2019-06" db="EMBL/GenBank/DDBJ databases">
        <title>Sequencing the genomes of 1000 actinobacteria strains.</title>
        <authorList>
            <person name="Klenk H.-P."/>
        </authorList>
    </citation>
    <scope>NUCLEOTIDE SEQUENCE [LARGE SCALE GENOMIC DNA]</scope>
    <source>
        <strain evidence="1 2">DSM 12362</strain>
    </source>
</reference>
<gene>
    <name evidence="1" type="ORF">FB476_0279</name>
</gene>
<dbReference type="AlphaFoldDB" id="A0A543KK53"/>
<evidence type="ECO:0000313" key="1">
    <source>
        <dbReference type="EMBL" id="TQM95436.1"/>
    </source>
</evidence>
<organism evidence="1 2">
    <name type="scientific">Ornithinimicrobium humiphilum</name>
    <dbReference type="NCBI Taxonomy" id="125288"/>
    <lineage>
        <taxon>Bacteria</taxon>
        <taxon>Bacillati</taxon>
        <taxon>Actinomycetota</taxon>
        <taxon>Actinomycetes</taxon>
        <taxon>Micrococcales</taxon>
        <taxon>Ornithinimicrobiaceae</taxon>
        <taxon>Ornithinimicrobium</taxon>
    </lineage>
</organism>
<sequence>MVPPRLANLRRAMTEVVPPPAPLVEWLRSRSRDQAIHAHAVKVRTDWWNSKVLPGGPVRGTAADGHQWIARSDLFSLAARASADESGEGALTLLWHTLAWGTGTRHRNNARRIQSVLADPNSGSRLREAAQASKSDPAPAFTMLRPDRRNAYPWLGPNFFTKFLYFAGGGEPQHPCLIVDQFVRAALFRDTGQDPRFRPLSQYGVSDYLVTLDQLRAWAEAAQTEVGRSVGPDEVERWAFASAER</sequence>
<evidence type="ECO:0000313" key="2">
    <source>
        <dbReference type="Proteomes" id="UP000315133"/>
    </source>
</evidence>
<comment type="caution">
    <text evidence="1">The sequence shown here is derived from an EMBL/GenBank/DDBJ whole genome shotgun (WGS) entry which is preliminary data.</text>
</comment>
<proteinExistence type="predicted"/>
<dbReference type="Pfam" id="PF21790">
    <property type="entry name" value="OGG"/>
    <property type="match status" value="1"/>
</dbReference>